<evidence type="ECO:0000256" key="1">
    <source>
        <dbReference type="ARBA" id="ARBA00004167"/>
    </source>
</evidence>
<dbReference type="GO" id="GO:0009252">
    <property type="term" value="P:peptidoglycan biosynthetic process"/>
    <property type="evidence" value="ECO:0007669"/>
    <property type="project" value="UniProtKB-KW"/>
</dbReference>
<evidence type="ECO:0000256" key="10">
    <source>
        <dbReference type="ARBA" id="ARBA00022989"/>
    </source>
</evidence>
<keyword evidence="12" id="KW-0961">Cell wall biogenesis/degradation</keyword>
<dbReference type="GO" id="GO:0008658">
    <property type="term" value="F:penicillin binding"/>
    <property type="evidence" value="ECO:0007669"/>
    <property type="project" value="InterPro"/>
</dbReference>
<evidence type="ECO:0000256" key="12">
    <source>
        <dbReference type="ARBA" id="ARBA00023316"/>
    </source>
</evidence>
<evidence type="ECO:0000256" key="9">
    <source>
        <dbReference type="ARBA" id="ARBA00022984"/>
    </source>
</evidence>
<dbReference type="SUPFAM" id="SSF56601">
    <property type="entry name" value="beta-lactamase/transpeptidase-like"/>
    <property type="match status" value="1"/>
</dbReference>
<feature type="domain" description="Penicillin-binding protein dimerisation" evidence="14">
    <location>
        <begin position="95"/>
        <end position="262"/>
    </location>
</feature>
<dbReference type="PANTHER" id="PTHR30627">
    <property type="entry name" value="PEPTIDOGLYCAN D,D-TRANSPEPTIDASE"/>
    <property type="match status" value="1"/>
</dbReference>
<comment type="subcellular location">
    <subcellularLocation>
        <location evidence="2">Cell membrane</location>
    </subcellularLocation>
    <subcellularLocation>
        <location evidence="1">Membrane</location>
        <topology evidence="1">Single-pass membrane protein</topology>
    </subcellularLocation>
</comment>
<evidence type="ECO:0000256" key="11">
    <source>
        <dbReference type="ARBA" id="ARBA00023136"/>
    </source>
</evidence>
<dbReference type="Proteomes" id="UP000178613">
    <property type="component" value="Unassembled WGS sequence"/>
</dbReference>
<dbReference type="GO" id="GO:0009002">
    <property type="term" value="F:serine-type D-Ala-D-Ala carboxypeptidase activity"/>
    <property type="evidence" value="ECO:0007669"/>
    <property type="project" value="InterPro"/>
</dbReference>
<evidence type="ECO:0000259" key="13">
    <source>
        <dbReference type="Pfam" id="PF00905"/>
    </source>
</evidence>
<dbReference type="InterPro" id="IPR001460">
    <property type="entry name" value="PCN-bd_Tpept"/>
</dbReference>
<dbReference type="InterPro" id="IPR050515">
    <property type="entry name" value="Beta-lactam/transpept"/>
</dbReference>
<dbReference type="Pfam" id="PF03717">
    <property type="entry name" value="PBP_dimer"/>
    <property type="match status" value="1"/>
</dbReference>
<keyword evidence="7" id="KW-0378">Hydrolase</keyword>
<keyword evidence="8" id="KW-0133">Cell shape</keyword>
<dbReference type="EMBL" id="MHUB01000017">
    <property type="protein sequence ID" value="OHA70788.1"/>
    <property type="molecule type" value="Genomic_DNA"/>
</dbReference>
<dbReference type="NCBIfam" id="TIGR03423">
    <property type="entry name" value="pbp2_mrdA"/>
    <property type="match status" value="1"/>
</dbReference>
<reference evidence="15 16" key="1">
    <citation type="journal article" date="2016" name="Nat. Commun.">
        <title>Thousands of microbial genomes shed light on interconnected biogeochemical processes in an aquifer system.</title>
        <authorList>
            <person name="Anantharaman K."/>
            <person name="Brown C.T."/>
            <person name="Hug L.A."/>
            <person name="Sharon I."/>
            <person name="Castelle C.J."/>
            <person name="Probst A.J."/>
            <person name="Thomas B.C."/>
            <person name="Singh A."/>
            <person name="Wilkins M.J."/>
            <person name="Karaoz U."/>
            <person name="Brodie E.L."/>
            <person name="Williams K.H."/>
            <person name="Hubbard S.S."/>
            <person name="Banfield J.F."/>
        </authorList>
    </citation>
    <scope>NUCLEOTIDE SEQUENCE [LARGE SCALE GENOMIC DNA]</scope>
</reference>
<dbReference type="Gene3D" id="3.90.1310.10">
    <property type="entry name" value="Penicillin-binding protein 2a (Domain 2)"/>
    <property type="match status" value="1"/>
</dbReference>
<organism evidence="15 16">
    <name type="scientific">Candidatus Wildermuthbacteria bacterium RIFCSPHIGHO2_02_FULL_49_9</name>
    <dbReference type="NCBI Taxonomy" id="1802456"/>
    <lineage>
        <taxon>Bacteria</taxon>
        <taxon>Candidatus Wildermuthiibacteriota</taxon>
    </lineage>
</organism>
<evidence type="ECO:0000313" key="16">
    <source>
        <dbReference type="Proteomes" id="UP000178613"/>
    </source>
</evidence>
<dbReference type="InterPro" id="IPR036138">
    <property type="entry name" value="PBP_dimer_sf"/>
</dbReference>
<accession>A0A1G2RE24</accession>
<keyword evidence="3" id="KW-1003">Cell membrane</keyword>
<evidence type="ECO:0000256" key="7">
    <source>
        <dbReference type="ARBA" id="ARBA00022801"/>
    </source>
</evidence>
<dbReference type="GO" id="GO:0006508">
    <property type="term" value="P:proteolysis"/>
    <property type="evidence" value="ECO:0007669"/>
    <property type="project" value="UniProtKB-KW"/>
</dbReference>
<evidence type="ECO:0000256" key="8">
    <source>
        <dbReference type="ARBA" id="ARBA00022960"/>
    </source>
</evidence>
<keyword evidence="10" id="KW-1133">Transmembrane helix</keyword>
<evidence type="ECO:0000256" key="4">
    <source>
        <dbReference type="ARBA" id="ARBA00022519"/>
    </source>
</evidence>
<dbReference type="InterPro" id="IPR017790">
    <property type="entry name" value="Penicillin-binding_protein_2"/>
</dbReference>
<dbReference type="Gene3D" id="3.40.710.10">
    <property type="entry name" value="DD-peptidase/beta-lactamase superfamily"/>
    <property type="match status" value="1"/>
</dbReference>
<evidence type="ECO:0000259" key="14">
    <source>
        <dbReference type="Pfam" id="PF03717"/>
    </source>
</evidence>
<evidence type="ECO:0000256" key="6">
    <source>
        <dbReference type="ARBA" id="ARBA00022692"/>
    </source>
</evidence>
<evidence type="ECO:0000256" key="5">
    <source>
        <dbReference type="ARBA" id="ARBA00022670"/>
    </source>
</evidence>
<keyword evidence="4" id="KW-0997">Cell inner membrane</keyword>
<protein>
    <submittedName>
        <fullName evidence="15">Penicillin-binding protein 2</fullName>
    </submittedName>
</protein>
<keyword evidence="11" id="KW-0472">Membrane</keyword>
<keyword evidence="5" id="KW-0645">Protease</keyword>
<dbReference type="GO" id="GO:0071972">
    <property type="term" value="F:peptidoglycan L,D-transpeptidase activity"/>
    <property type="evidence" value="ECO:0007669"/>
    <property type="project" value="TreeGrafter"/>
</dbReference>
<gene>
    <name evidence="15" type="ORF">A3D64_01860</name>
</gene>
<dbReference type="PANTHER" id="PTHR30627:SF2">
    <property type="entry name" value="PEPTIDOGLYCAN D,D-TRANSPEPTIDASE MRDA"/>
    <property type="match status" value="1"/>
</dbReference>
<dbReference type="InterPro" id="IPR012338">
    <property type="entry name" value="Beta-lactam/transpept-like"/>
</dbReference>
<comment type="caution">
    <text evidence="15">The sequence shown here is derived from an EMBL/GenBank/DDBJ whole genome shotgun (WGS) entry which is preliminary data.</text>
</comment>
<evidence type="ECO:0000256" key="3">
    <source>
        <dbReference type="ARBA" id="ARBA00022475"/>
    </source>
</evidence>
<proteinExistence type="predicted"/>
<dbReference type="GO" id="GO:0071555">
    <property type="term" value="P:cell wall organization"/>
    <property type="evidence" value="ECO:0007669"/>
    <property type="project" value="UniProtKB-KW"/>
</dbReference>
<name>A0A1G2RE24_9BACT</name>
<keyword evidence="9" id="KW-0573">Peptidoglycan synthesis</keyword>
<dbReference type="Pfam" id="PF00905">
    <property type="entry name" value="Transpeptidase"/>
    <property type="match status" value="1"/>
</dbReference>
<evidence type="ECO:0000313" key="15">
    <source>
        <dbReference type="EMBL" id="OHA70788.1"/>
    </source>
</evidence>
<dbReference type="AlphaFoldDB" id="A0A1G2RE24"/>
<feature type="domain" description="Penicillin-binding protein transpeptidase" evidence="13">
    <location>
        <begin position="301"/>
        <end position="631"/>
    </location>
</feature>
<dbReference type="InterPro" id="IPR005311">
    <property type="entry name" value="PBP_dimer"/>
</dbReference>
<sequence>MFGSRDIYKKKLAGEEIEIQEVLLDNLARKKEGDEFAEQRIELPLSETVLRLLYGSFVLVAAVILIKSFDLQVLAAQEMREAAKYNALRAIPLASDRGVLYDSSFLQLAFNKPSFGFVCDNFNMPSTPKEKEDLLRRASALLGISFAELKDEVQKNVASRLLVKENLSHEELVLLQAKTSEFEGCLVQENVRREYIEGELFSHILGYTARVSAQEFAELEEYSITDQIGKTGVEKAYEELLRGNPGRIVLERGADGKIVGEKETIASKQGISLVLWLDAGLQERIAESLKETFGNTGTKAGAAVALNPLTGGILSLVSLPSFDANLFAEGINSKEWNSLITNPSKPLFNRALSGVGYPTGSIIKPLIGVAALEEGVIKEETKIFAPLELCVENIYTKEDECFRDWTFHGWSDIKRAIAESVNTFFYIIGGGKEGFLGLGPGKIKEYVERFGWGEKTGVDLPGEGEGILPVFDENWRLGDTYHLSIGQGPFAVTPLQVASAFAAVANGGMLYEPQAVKAFVDGERNTQEVIKPKLKKEVFVDKQTLEVIKEGMRQTVTAGSATGWLDSLPVKAAAKTGTAQTGKKTYDGKDYLYSWTVVFAPLENPEIVLVVVVEDVQEGQVAALPVARDALQWYFSR</sequence>
<dbReference type="GO" id="GO:0005886">
    <property type="term" value="C:plasma membrane"/>
    <property type="evidence" value="ECO:0007669"/>
    <property type="project" value="UniProtKB-SubCell"/>
</dbReference>
<keyword evidence="6" id="KW-0812">Transmembrane</keyword>
<dbReference type="GO" id="GO:0008360">
    <property type="term" value="P:regulation of cell shape"/>
    <property type="evidence" value="ECO:0007669"/>
    <property type="project" value="UniProtKB-KW"/>
</dbReference>
<evidence type="ECO:0000256" key="2">
    <source>
        <dbReference type="ARBA" id="ARBA00004236"/>
    </source>
</evidence>
<dbReference type="SUPFAM" id="SSF56519">
    <property type="entry name" value="Penicillin binding protein dimerisation domain"/>
    <property type="match status" value="1"/>
</dbReference>